<evidence type="ECO:0000256" key="9">
    <source>
        <dbReference type="ARBA" id="ARBA00022949"/>
    </source>
</evidence>
<dbReference type="PROSITE" id="PS50835">
    <property type="entry name" value="IG_LIKE"/>
    <property type="match status" value="1"/>
</dbReference>
<keyword evidence="4" id="KW-1003">Cell membrane</keyword>
<keyword evidence="12" id="KW-1015">Disulfide bond</keyword>
<dbReference type="Pfam" id="PF07686">
    <property type="entry name" value="V-set"/>
    <property type="match status" value="1"/>
</dbReference>
<evidence type="ECO:0000259" key="18">
    <source>
        <dbReference type="PROSITE" id="PS50835"/>
    </source>
</evidence>
<dbReference type="InterPro" id="IPR007110">
    <property type="entry name" value="Ig-like_dom"/>
</dbReference>
<evidence type="ECO:0000256" key="3">
    <source>
        <dbReference type="ARBA" id="ARBA00007810"/>
    </source>
</evidence>
<evidence type="ECO:0000256" key="2">
    <source>
        <dbReference type="ARBA" id="ARBA00004536"/>
    </source>
</evidence>
<keyword evidence="9" id="KW-0965">Cell junction</keyword>
<comment type="similarity">
    <text evidence="3">Belongs to the nectin family.</text>
</comment>
<evidence type="ECO:0000256" key="17">
    <source>
        <dbReference type="SAM" id="SignalP"/>
    </source>
</evidence>
<dbReference type="PANTHER" id="PTHR23277">
    <property type="entry name" value="NECTIN-RELATED"/>
    <property type="match status" value="1"/>
</dbReference>
<evidence type="ECO:0000256" key="6">
    <source>
        <dbReference type="ARBA" id="ARBA00022729"/>
    </source>
</evidence>
<dbReference type="InterPro" id="IPR003599">
    <property type="entry name" value="Ig_sub"/>
</dbReference>
<evidence type="ECO:0000256" key="1">
    <source>
        <dbReference type="ARBA" id="ARBA00004251"/>
    </source>
</evidence>
<evidence type="ECO:0000256" key="16">
    <source>
        <dbReference type="SAM" id="Phobius"/>
    </source>
</evidence>
<dbReference type="SMART" id="SM00406">
    <property type="entry name" value="IGv"/>
    <property type="match status" value="1"/>
</dbReference>
<dbReference type="InterPro" id="IPR013106">
    <property type="entry name" value="Ig_V-set"/>
</dbReference>
<comment type="subcellular location">
    <subcellularLocation>
        <location evidence="2">Cell junction</location>
        <location evidence="2">Adherens junction</location>
    </subcellularLocation>
    <subcellularLocation>
        <location evidence="1">Cell membrane</location>
        <topology evidence="1">Single-pass type I membrane protein</topology>
    </subcellularLocation>
</comment>
<evidence type="ECO:0000256" key="11">
    <source>
        <dbReference type="ARBA" id="ARBA00023136"/>
    </source>
</evidence>
<keyword evidence="6 17" id="KW-0732">Signal</keyword>
<comment type="subunit">
    <text evidence="15">Cis- and trans-homodimer. Can form trans-heterodimers.</text>
</comment>
<feature type="chain" id="PRO_5040145122" evidence="17">
    <location>
        <begin position="29"/>
        <end position="266"/>
    </location>
</feature>
<evidence type="ECO:0000256" key="12">
    <source>
        <dbReference type="ARBA" id="ARBA00023157"/>
    </source>
</evidence>
<keyword evidence="7" id="KW-0677">Repeat</keyword>
<dbReference type="GO" id="GO:0005886">
    <property type="term" value="C:plasma membrane"/>
    <property type="evidence" value="ECO:0007669"/>
    <property type="project" value="UniProtKB-SubCell"/>
</dbReference>
<dbReference type="PROSITE" id="PS51257">
    <property type="entry name" value="PROKAR_LIPOPROTEIN"/>
    <property type="match status" value="1"/>
</dbReference>
<dbReference type="FunFam" id="2.60.40.10:FF:000304">
    <property type="entry name" value="Nectin cell adhesion molecule 1"/>
    <property type="match status" value="1"/>
</dbReference>
<proteinExistence type="inferred from homology"/>
<comment type="function">
    <text evidence="14">Cell adhesion molecule that promotes cell-cell contacts and plays important roles in the development of the nervous system. Acts by forming homophilic or heterophilic trans-dimers.</text>
</comment>
<dbReference type="OrthoDB" id="9948163at2759"/>
<evidence type="ECO:0000256" key="8">
    <source>
        <dbReference type="ARBA" id="ARBA00022889"/>
    </source>
</evidence>
<dbReference type="PANTHER" id="PTHR23277:SF108">
    <property type="entry name" value="FASCICLIN-3"/>
    <property type="match status" value="1"/>
</dbReference>
<organism evidence="19">
    <name type="scientific">Cyprinus carpio</name>
    <name type="common">Common carp</name>
    <dbReference type="NCBI Taxonomy" id="7962"/>
    <lineage>
        <taxon>Eukaryota</taxon>
        <taxon>Metazoa</taxon>
        <taxon>Chordata</taxon>
        <taxon>Craniata</taxon>
        <taxon>Vertebrata</taxon>
        <taxon>Euteleostomi</taxon>
        <taxon>Actinopterygii</taxon>
        <taxon>Neopterygii</taxon>
        <taxon>Teleostei</taxon>
        <taxon>Ostariophysi</taxon>
        <taxon>Cypriniformes</taxon>
        <taxon>Cyprinidae</taxon>
        <taxon>Cyprininae</taxon>
        <taxon>Cyprinus</taxon>
    </lineage>
</organism>
<evidence type="ECO:0000256" key="5">
    <source>
        <dbReference type="ARBA" id="ARBA00022692"/>
    </source>
</evidence>
<dbReference type="RefSeq" id="XP_042596517.1">
    <property type="nucleotide sequence ID" value="XM_042740583.1"/>
</dbReference>
<protein>
    <submittedName>
        <fullName evidence="19">Nectin-1-like</fullName>
    </submittedName>
</protein>
<keyword evidence="5 16" id="KW-0812">Transmembrane</keyword>
<feature type="transmembrane region" description="Helical" evidence="16">
    <location>
        <begin position="156"/>
        <end position="178"/>
    </location>
</feature>
<name>A0A9Q9X772_CYPCA</name>
<dbReference type="AlphaFoldDB" id="A0A9Q9X772"/>
<reference evidence="19" key="1">
    <citation type="submission" date="2025-08" db="UniProtKB">
        <authorList>
            <consortium name="RefSeq"/>
        </authorList>
    </citation>
    <scope>IDENTIFICATION</scope>
    <source>
        <tissue evidence="19">Muscle</tissue>
    </source>
</reference>
<evidence type="ECO:0000256" key="10">
    <source>
        <dbReference type="ARBA" id="ARBA00022989"/>
    </source>
</evidence>
<feature type="domain" description="Ig-like" evidence="18">
    <location>
        <begin position="14"/>
        <end position="142"/>
    </location>
</feature>
<keyword evidence="10 16" id="KW-1133">Transmembrane helix</keyword>
<dbReference type="GO" id="GO:0005912">
    <property type="term" value="C:adherens junction"/>
    <property type="evidence" value="ECO:0007669"/>
    <property type="project" value="UniProtKB-SubCell"/>
</dbReference>
<sequence length="266" mass="29368">MEMKAYDGFNVFIPLLLSCTSVFTVLHGQKVVTDPKVTGYQGHDVTLLCQYIHGSTEDKIQQVQWTWQNQSSKYQIMVFHMDLGLSMHETPLKDRVSFSRSSPSIDEVSIIIKDVKISDQGVYSCDYTIFPSGSHTGQTTLIVLEHSPPVLSTAEAVGIVTAVVIITLVITVVGYLFLRNRRQTDSTYYTTQSPSDLQQDVTYSDVTILKAGKANRSTSSSGDIEYAAVSFSGWSESASLRASANQIALGFHTAEQETVYAQVKKD</sequence>
<evidence type="ECO:0000256" key="4">
    <source>
        <dbReference type="ARBA" id="ARBA00022475"/>
    </source>
</evidence>
<evidence type="ECO:0000256" key="15">
    <source>
        <dbReference type="ARBA" id="ARBA00062858"/>
    </source>
</evidence>
<dbReference type="Proteomes" id="UP001155660">
    <property type="component" value="Chromosome B16"/>
</dbReference>
<dbReference type="GO" id="GO:0007157">
    <property type="term" value="P:heterophilic cell-cell adhesion via plasma membrane cell adhesion molecules"/>
    <property type="evidence" value="ECO:0007669"/>
    <property type="project" value="TreeGrafter"/>
</dbReference>
<accession>A0A9Q9X772</accession>
<evidence type="ECO:0000256" key="13">
    <source>
        <dbReference type="ARBA" id="ARBA00023180"/>
    </source>
</evidence>
<keyword evidence="13" id="KW-0325">Glycoprotein</keyword>
<dbReference type="GO" id="GO:0007156">
    <property type="term" value="P:homophilic cell adhesion via plasma membrane adhesion molecules"/>
    <property type="evidence" value="ECO:0007669"/>
    <property type="project" value="TreeGrafter"/>
</dbReference>
<evidence type="ECO:0000313" key="19">
    <source>
        <dbReference type="RefSeq" id="XP_042596517.1"/>
    </source>
</evidence>
<dbReference type="SMART" id="SM00409">
    <property type="entry name" value="IG"/>
    <property type="match status" value="1"/>
</dbReference>
<dbReference type="InterPro" id="IPR051427">
    <property type="entry name" value="Nectin/Nectin-like"/>
</dbReference>
<feature type="signal peptide" evidence="17">
    <location>
        <begin position="1"/>
        <end position="28"/>
    </location>
</feature>
<evidence type="ECO:0000256" key="14">
    <source>
        <dbReference type="ARBA" id="ARBA00058274"/>
    </source>
</evidence>
<keyword evidence="11 16" id="KW-0472">Membrane</keyword>
<gene>
    <name evidence="19" type="primary">LOC109060172</name>
</gene>
<dbReference type="KEGG" id="ccar:109060172"/>
<evidence type="ECO:0000256" key="7">
    <source>
        <dbReference type="ARBA" id="ARBA00022737"/>
    </source>
</evidence>
<dbReference type="GeneID" id="109060172"/>
<keyword evidence="8" id="KW-0130">Cell adhesion</keyword>